<evidence type="ECO:0000256" key="7">
    <source>
        <dbReference type="ARBA" id="ARBA00023242"/>
    </source>
</evidence>
<keyword evidence="4" id="KW-0540">Nuclease</keyword>
<feature type="region of interest" description="Disordered" evidence="8">
    <location>
        <begin position="120"/>
        <end position="170"/>
    </location>
</feature>
<evidence type="ECO:0000259" key="9">
    <source>
        <dbReference type="Pfam" id="PF13359"/>
    </source>
</evidence>
<feature type="compositionally biased region" description="Acidic residues" evidence="8">
    <location>
        <begin position="132"/>
        <end position="151"/>
    </location>
</feature>
<evidence type="ECO:0000313" key="10">
    <source>
        <dbReference type="EMBL" id="KAI2645494.1"/>
    </source>
</evidence>
<evidence type="ECO:0000256" key="8">
    <source>
        <dbReference type="SAM" id="MobiDB-lite"/>
    </source>
</evidence>
<comment type="subcellular location">
    <subcellularLocation>
        <location evidence="2">Nucleus</location>
    </subcellularLocation>
</comment>
<dbReference type="Proteomes" id="UP000830375">
    <property type="component" value="Unassembled WGS sequence"/>
</dbReference>
<reference evidence="10 11" key="1">
    <citation type="submission" date="2022-01" db="EMBL/GenBank/DDBJ databases">
        <title>A high-quality chromosome-level genome assembly of rohu carp, Labeo rohita.</title>
        <authorList>
            <person name="Arick M.A. II"/>
            <person name="Hsu C.-Y."/>
            <person name="Magbanua Z."/>
            <person name="Pechanova O."/>
            <person name="Grover C."/>
            <person name="Miller E."/>
            <person name="Thrash A."/>
            <person name="Ezzel L."/>
            <person name="Alam S."/>
            <person name="Benzie J."/>
            <person name="Hamilton M."/>
            <person name="Karsi A."/>
            <person name="Lawrence M.L."/>
            <person name="Peterson D.G."/>
        </authorList>
    </citation>
    <scope>NUCLEOTIDE SEQUENCE [LARGE SCALE GENOMIC DNA]</scope>
    <source>
        <strain evidence="11">BAU-BD-2019</strain>
        <tissue evidence="10">Blood</tissue>
    </source>
</reference>
<keyword evidence="11" id="KW-1185">Reference proteome</keyword>
<comment type="cofactor">
    <cofactor evidence="1">
        <name>a divalent metal cation</name>
        <dbReference type="ChEBI" id="CHEBI:60240"/>
    </cofactor>
</comment>
<evidence type="ECO:0000256" key="2">
    <source>
        <dbReference type="ARBA" id="ARBA00004123"/>
    </source>
</evidence>
<comment type="similarity">
    <text evidence="3">Belongs to the HARBI1 family.</text>
</comment>
<dbReference type="Pfam" id="PF13359">
    <property type="entry name" value="DDE_Tnp_4"/>
    <property type="match status" value="1"/>
</dbReference>
<name>A0ABQ8L589_LABRO</name>
<proteinExistence type="inferred from homology"/>
<feature type="domain" description="DDE Tnp4" evidence="9">
    <location>
        <begin position="51"/>
        <end position="117"/>
    </location>
</feature>
<dbReference type="EMBL" id="JACTAM010002221">
    <property type="protein sequence ID" value="KAI2645494.1"/>
    <property type="molecule type" value="Genomic_DNA"/>
</dbReference>
<dbReference type="InterPro" id="IPR027806">
    <property type="entry name" value="HARBI1_dom"/>
</dbReference>
<evidence type="ECO:0000256" key="1">
    <source>
        <dbReference type="ARBA" id="ARBA00001968"/>
    </source>
</evidence>
<evidence type="ECO:0000256" key="4">
    <source>
        <dbReference type="ARBA" id="ARBA00022722"/>
    </source>
</evidence>
<dbReference type="InterPro" id="IPR045249">
    <property type="entry name" value="HARBI1-like"/>
</dbReference>
<evidence type="ECO:0000313" key="11">
    <source>
        <dbReference type="Proteomes" id="UP000830375"/>
    </source>
</evidence>
<organism evidence="10 11">
    <name type="scientific">Labeo rohita</name>
    <name type="common">Indian major carp</name>
    <name type="synonym">Cyprinus rohita</name>
    <dbReference type="NCBI Taxonomy" id="84645"/>
    <lineage>
        <taxon>Eukaryota</taxon>
        <taxon>Metazoa</taxon>
        <taxon>Chordata</taxon>
        <taxon>Craniata</taxon>
        <taxon>Vertebrata</taxon>
        <taxon>Euteleostomi</taxon>
        <taxon>Actinopterygii</taxon>
        <taxon>Neopterygii</taxon>
        <taxon>Teleostei</taxon>
        <taxon>Ostariophysi</taxon>
        <taxon>Cypriniformes</taxon>
        <taxon>Cyprinidae</taxon>
        <taxon>Labeoninae</taxon>
        <taxon>Labeonini</taxon>
        <taxon>Labeo</taxon>
    </lineage>
</organism>
<sequence length="170" mass="18880">MKNILIFPKTPEEIQQASRQFHSIASIPRVIGIIDGTLISVASPVVAEEGGFGDSWLLGDSVYPLRPYLITPVQHPATIAEERFNQAHGRTCSTVERAIELWKQRFRCISKSSVKENVPFFDEKEGGLSGAAEDEDEDDDTSDEDDDDNDDPLNTHQGRMHTAGAEVRQL</sequence>
<dbReference type="PANTHER" id="PTHR22930">
    <property type="match status" value="1"/>
</dbReference>
<accession>A0ABQ8L589</accession>
<keyword evidence="5" id="KW-0479">Metal-binding</keyword>
<keyword evidence="7" id="KW-0539">Nucleus</keyword>
<protein>
    <recommendedName>
        <fullName evidence="9">DDE Tnp4 domain-containing protein</fullName>
    </recommendedName>
</protein>
<comment type="caution">
    <text evidence="10">The sequence shown here is derived from an EMBL/GenBank/DDBJ whole genome shotgun (WGS) entry which is preliminary data.</text>
</comment>
<dbReference type="PANTHER" id="PTHR22930:SF267">
    <property type="entry name" value="NUCLEASE HARBI1-RELATED"/>
    <property type="match status" value="1"/>
</dbReference>
<gene>
    <name evidence="10" type="ORF">H4Q32_029698</name>
</gene>
<evidence type="ECO:0000256" key="6">
    <source>
        <dbReference type="ARBA" id="ARBA00022801"/>
    </source>
</evidence>
<evidence type="ECO:0000256" key="5">
    <source>
        <dbReference type="ARBA" id="ARBA00022723"/>
    </source>
</evidence>
<keyword evidence="6" id="KW-0378">Hydrolase</keyword>
<evidence type="ECO:0000256" key="3">
    <source>
        <dbReference type="ARBA" id="ARBA00006958"/>
    </source>
</evidence>